<feature type="domain" description="G" evidence="1">
    <location>
        <begin position="49"/>
        <end position="149"/>
    </location>
</feature>
<name>A0A7M5X5T0_9CNID</name>
<dbReference type="GeneID" id="136821029"/>
<dbReference type="OrthoDB" id="8954335at2759"/>
<organism evidence="2 3">
    <name type="scientific">Clytia hemisphaerica</name>
    <dbReference type="NCBI Taxonomy" id="252671"/>
    <lineage>
        <taxon>Eukaryota</taxon>
        <taxon>Metazoa</taxon>
        <taxon>Cnidaria</taxon>
        <taxon>Hydrozoa</taxon>
        <taxon>Hydroidolina</taxon>
        <taxon>Leptothecata</taxon>
        <taxon>Obeliida</taxon>
        <taxon>Clytiidae</taxon>
        <taxon>Clytia</taxon>
    </lineage>
</organism>
<dbReference type="Proteomes" id="UP000594262">
    <property type="component" value="Unplaced"/>
</dbReference>
<dbReference type="EnsemblMetazoa" id="CLYHEMT017325.1">
    <property type="protein sequence ID" value="CLYHEMP017325.1"/>
    <property type="gene ID" value="CLYHEMG017325"/>
</dbReference>
<dbReference type="GO" id="GO:0005525">
    <property type="term" value="F:GTP binding"/>
    <property type="evidence" value="ECO:0007669"/>
    <property type="project" value="InterPro"/>
</dbReference>
<protein>
    <recommendedName>
        <fullName evidence="1">G domain-containing protein</fullName>
    </recommendedName>
</protein>
<dbReference type="RefSeq" id="XP_066933366.1">
    <property type="nucleotide sequence ID" value="XM_067077265.1"/>
</dbReference>
<dbReference type="InterPro" id="IPR006073">
    <property type="entry name" value="GTP-bd"/>
</dbReference>
<evidence type="ECO:0000259" key="1">
    <source>
        <dbReference type="Pfam" id="PF01926"/>
    </source>
</evidence>
<dbReference type="Gene3D" id="3.40.50.300">
    <property type="entry name" value="P-loop containing nucleotide triphosphate hydrolases"/>
    <property type="match status" value="1"/>
</dbReference>
<dbReference type="AlphaFoldDB" id="A0A7M5X5T0"/>
<evidence type="ECO:0000313" key="3">
    <source>
        <dbReference type="Proteomes" id="UP000594262"/>
    </source>
</evidence>
<proteinExistence type="predicted"/>
<sequence>MSTKEKGKQKASKAQQAAEALSKEVLSKGFLAKSLSEIEDVDESKSPYVVFVGNVGVGKSTVTEKLTGEVGRSSASSSSSTTTAEYFWVADKSLLIADTPGSNPRVSQKFDHNLEIAAALNYRNVSKLLIVVKASVRMDQTLADINEYVNRFVALPDDLVGVLVTHMDTKIEWKEEDLRKACEEDFGIEDIVFSHQNMPGKFIQTRILKVCNGEPFKLDIDGRLFLRLFNIQGNKKKVLKLTNDIVDRFKQYKQCFEDERKKFSPEEQADLFFEYKAFMELQVDESRKELCQKLGIDFCHEDDKVNIQHAGYVANMVNQLRAVIFDIRIEALKYHNNHGCSDLRECPVCGCVWAKVEGCDGWTTCGSIPTTVSDVNRDVFEMATFNFKVVQVNQNEVKFEIMSNGKKNIKMDGLNATIDAAFDEAIAKMDLSEFQVIGDKVFMNVPKECSNLYQGTKGCHQVIHWDYMKKVEAPGEFHVKDETQHVNVDDIMTLPKEAKSVFDVIDRQLKAKRKN</sequence>
<accession>A0A7M5X5T0</accession>
<dbReference type="Pfam" id="PF01926">
    <property type="entry name" value="MMR_HSR1"/>
    <property type="match status" value="1"/>
</dbReference>
<dbReference type="SUPFAM" id="SSF52540">
    <property type="entry name" value="P-loop containing nucleoside triphosphate hydrolases"/>
    <property type="match status" value="1"/>
</dbReference>
<evidence type="ECO:0000313" key="2">
    <source>
        <dbReference type="EnsemblMetazoa" id="CLYHEMP017325.1"/>
    </source>
</evidence>
<dbReference type="InterPro" id="IPR027417">
    <property type="entry name" value="P-loop_NTPase"/>
</dbReference>
<reference evidence="2" key="1">
    <citation type="submission" date="2021-01" db="UniProtKB">
        <authorList>
            <consortium name="EnsemblMetazoa"/>
        </authorList>
    </citation>
    <scope>IDENTIFICATION</scope>
</reference>
<keyword evidence="3" id="KW-1185">Reference proteome</keyword>